<proteinExistence type="inferred from homology"/>
<dbReference type="InterPro" id="IPR010992">
    <property type="entry name" value="IHF-like_DNA-bd_dom_sf"/>
</dbReference>
<keyword evidence="3" id="KW-1185">Reference proteome</keyword>
<keyword evidence="2" id="KW-0238">DNA-binding</keyword>
<protein>
    <submittedName>
        <fullName evidence="2">DNA-binding protein HU</fullName>
    </submittedName>
</protein>
<sequence length="100" mass="11651">MNKLELITKLSKELDMKKVKVEEFFDCLNRVVVENLKEQQLADPQSKNKKVIFGNLGAVHLKFKKERVFKVPKSNKVVTIPSRFVPVFKIGKKFIDLFTE</sequence>
<reference evidence="2" key="1">
    <citation type="submission" date="2020-06" db="EMBL/GenBank/DDBJ databases">
        <title>Complete genome sequence of Candidatus Phytoplasma luffae NCHU2019.</title>
        <authorList>
            <person name="Cho S.-T."/>
            <person name="Tan C.-M."/>
            <person name="Li J.-R."/>
            <person name="Chien Y.-Y."/>
            <person name="Chiu Y.-C."/>
            <person name="Yang J.-Y."/>
            <person name="Kuo C.-H."/>
        </authorList>
    </citation>
    <scope>NUCLEOTIDE SEQUENCE</scope>
    <source>
        <strain evidence="2">NCHU2019</strain>
    </source>
</reference>
<name>A0A975IM51_LOWBP</name>
<dbReference type="EMBL" id="CP054393">
    <property type="protein sequence ID" value="QTX02749.1"/>
    <property type="molecule type" value="Genomic_DNA"/>
</dbReference>
<dbReference type="RefSeq" id="WP_210954802.1">
    <property type="nucleotide sequence ID" value="NZ_CP054393.1"/>
</dbReference>
<gene>
    <name evidence="2" type="primary">himA</name>
    <name evidence="2" type="ORF">LFWB_1790</name>
</gene>
<dbReference type="GO" id="GO:0030527">
    <property type="term" value="F:structural constituent of chromatin"/>
    <property type="evidence" value="ECO:0007669"/>
    <property type="project" value="InterPro"/>
</dbReference>
<dbReference type="AlphaFoldDB" id="A0A975IM51"/>
<dbReference type="Pfam" id="PF00216">
    <property type="entry name" value="Bac_DNA_binding"/>
    <property type="match status" value="1"/>
</dbReference>
<comment type="similarity">
    <text evidence="1">Belongs to the bacterial histone-like protein family.</text>
</comment>
<dbReference type="SUPFAM" id="SSF47729">
    <property type="entry name" value="IHF-like DNA-binding proteins"/>
    <property type="match status" value="1"/>
</dbReference>
<dbReference type="Proteomes" id="UP000672038">
    <property type="component" value="Chromosome"/>
</dbReference>
<dbReference type="Gene3D" id="4.10.520.10">
    <property type="entry name" value="IHF-like DNA-binding proteins"/>
    <property type="match status" value="1"/>
</dbReference>
<evidence type="ECO:0000313" key="2">
    <source>
        <dbReference type="EMBL" id="QTX02749.1"/>
    </source>
</evidence>
<dbReference type="GO" id="GO:0003677">
    <property type="term" value="F:DNA binding"/>
    <property type="evidence" value="ECO:0007669"/>
    <property type="project" value="UniProtKB-KW"/>
</dbReference>
<dbReference type="KEGG" id="pluf:LFWB_1790"/>
<organism evidence="2 3">
    <name type="scientific">Loofah witches'-broom phytoplasma</name>
    <dbReference type="NCBI Taxonomy" id="35773"/>
    <lineage>
        <taxon>Bacteria</taxon>
        <taxon>Bacillati</taxon>
        <taxon>Mycoplasmatota</taxon>
        <taxon>Mollicutes</taxon>
        <taxon>Acholeplasmatales</taxon>
        <taxon>Acholeplasmataceae</taxon>
        <taxon>Candidatus Phytoplasma</taxon>
        <taxon>16SrVIII (Loofah witches'-broom group)</taxon>
    </lineage>
</organism>
<evidence type="ECO:0000313" key="3">
    <source>
        <dbReference type="Proteomes" id="UP000672038"/>
    </source>
</evidence>
<dbReference type="SMART" id="SM00411">
    <property type="entry name" value="BHL"/>
    <property type="match status" value="1"/>
</dbReference>
<accession>A0A975IM51</accession>
<dbReference type="InterPro" id="IPR000119">
    <property type="entry name" value="Hist_DNA-bd"/>
</dbReference>
<evidence type="ECO:0000256" key="1">
    <source>
        <dbReference type="RuleBase" id="RU003939"/>
    </source>
</evidence>